<dbReference type="Proteomes" id="UP000281553">
    <property type="component" value="Unassembled WGS sequence"/>
</dbReference>
<sequence length="30" mass="3456">MQARANELRQLEHADPLDPAVQERIAELIK</sequence>
<keyword evidence="2" id="KW-1185">Reference proteome</keyword>
<evidence type="ECO:0000313" key="1">
    <source>
        <dbReference type="EMBL" id="VDN13395.1"/>
    </source>
</evidence>
<dbReference type="EMBL" id="UYRU01056270">
    <property type="protein sequence ID" value="VDN13395.1"/>
    <property type="molecule type" value="Genomic_DNA"/>
</dbReference>
<proteinExistence type="predicted"/>
<name>A0A3P7L7D2_DIBLA</name>
<dbReference type="AlphaFoldDB" id="A0A3P7L7D2"/>
<accession>A0A3P7L7D2</accession>
<reference evidence="1 2" key="1">
    <citation type="submission" date="2018-11" db="EMBL/GenBank/DDBJ databases">
        <authorList>
            <consortium name="Pathogen Informatics"/>
        </authorList>
    </citation>
    <scope>NUCLEOTIDE SEQUENCE [LARGE SCALE GENOMIC DNA]</scope>
</reference>
<gene>
    <name evidence="1" type="ORF">DILT_LOCUS9226</name>
</gene>
<evidence type="ECO:0000313" key="2">
    <source>
        <dbReference type="Proteomes" id="UP000281553"/>
    </source>
</evidence>
<protein>
    <submittedName>
        <fullName evidence="1">Uncharacterized protein</fullName>
    </submittedName>
</protein>
<organism evidence="1 2">
    <name type="scientific">Dibothriocephalus latus</name>
    <name type="common">Fish tapeworm</name>
    <name type="synonym">Diphyllobothrium latum</name>
    <dbReference type="NCBI Taxonomy" id="60516"/>
    <lineage>
        <taxon>Eukaryota</taxon>
        <taxon>Metazoa</taxon>
        <taxon>Spiralia</taxon>
        <taxon>Lophotrochozoa</taxon>
        <taxon>Platyhelminthes</taxon>
        <taxon>Cestoda</taxon>
        <taxon>Eucestoda</taxon>
        <taxon>Diphyllobothriidea</taxon>
        <taxon>Diphyllobothriidae</taxon>
        <taxon>Dibothriocephalus</taxon>
    </lineage>
</organism>